<proteinExistence type="predicted"/>
<feature type="region of interest" description="Disordered" evidence="4">
    <location>
        <begin position="560"/>
        <end position="582"/>
    </location>
</feature>
<feature type="region of interest" description="Disordered" evidence="4">
    <location>
        <begin position="811"/>
        <end position="839"/>
    </location>
</feature>
<dbReference type="Proteomes" id="UP001431783">
    <property type="component" value="Unassembled WGS sequence"/>
</dbReference>
<keyword evidence="6" id="KW-1185">Reference proteome</keyword>
<dbReference type="Gene3D" id="3.40.630.10">
    <property type="entry name" value="Zn peptidases"/>
    <property type="match status" value="1"/>
</dbReference>
<dbReference type="EMBL" id="JARQZJ010000040">
    <property type="protein sequence ID" value="KAK9877127.1"/>
    <property type="molecule type" value="Genomic_DNA"/>
</dbReference>
<feature type="region of interest" description="Disordered" evidence="4">
    <location>
        <begin position="738"/>
        <end position="758"/>
    </location>
</feature>
<gene>
    <name evidence="5" type="ORF">WA026_016872</name>
</gene>
<dbReference type="GO" id="GO:0006508">
    <property type="term" value="P:proteolysis"/>
    <property type="evidence" value="ECO:0007669"/>
    <property type="project" value="UniProtKB-KW"/>
</dbReference>
<dbReference type="PANTHER" id="PTHR43270">
    <property type="entry name" value="BETA-ALA-HIS DIPEPTIDASE"/>
    <property type="match status" value="1"/>
</dbReference>
<dbReference type="InterPro" id="IPR002933">
    <property type="entry name" value="Peptidase_M20"/>
</dbReference>
<dbReference type="PANTHER" id="PTHR43270:SF4">
    <property type="entry name" value="CARNOSINE DIPEPTIDASE 2, ISOFORM A"/>
    <property type="match status" value="1"/>
</dbReference>
<protein>
    <recommendedName>
        <fullName evidence="7">Cytosolic non-specific dipeptidase</fullName>
    </recommendedName>
</protein>
<dbReference type="InterPro" id="IPR051458">
    <property type="entry name" value="Cyt/Met_Dipeptidase"/>
</dbReference>
<dbReference type="Pfam" id="PF01546">
    <property type="entry name" value="Peptidase_M20"/>
    <property type="match status" value="1"/>
</dbReference>
<dbReference type="GO" id="GO:0046872">
    <property type="term" value="F:metal ion binding"/>
    <property type="evidence" value="ECO:0007669"/>
    <property type="project" value="UniProtKB-KW"/>
</dbReference>
<evidence type="ECO:0000313" key="5">
    <source>
        <dbReference type="EMBL" id="KAK9877127.1"/>
    </source>
</evidence>
<feature type="region of interest" description="Disordered" evidence="4">
    <location>
        <begin position="873"/>
        <end position="896"/>
    </location>
</feature>
<evidence type="ECO:0000313" key="6">
    <source>
        <dbReference type="Proteomes" id="UP001431783"/>
    </source>
</evidence>
<evidence type="ECO:0000256" key="3">
    <source>
        <dbReference type="ARBA" id="ARBA00022801"/>
    </source>
</evidence>
<dbReference type="Gene3D" id="3.30.70.360">
    <property type="match status" value="1"/>
</dbReference>
<dbReference type="GO" id="GO:0008233">
    <property type="term" value="F:peptidase activity"/>
    <property type="evidence" value="ECO:0007669"/>
    <property type="project" value="UniProtKB-KW"/>
</dbReference>
<organism evidence="5 6">
    <name type="scientific">Henosepilachna vigintioctopunctata</name>
    <dbReference type="NCBI Taxonomy" id="420089"/>
    <lineage>
        <taxon>Eukaryota</taxon>
        <taxon>Metazoa</taxon>
        <taxon>Ecdysozoa</taxon>
        <taxon>Arthropoda</taxon>
        <taxon>Hexapoda</taxon>
        <taxon>Insecta</taxon>
        <taxon>Pterygota</taxon>
        <taxon>Neoptera</taxon>
        <taxon>Endopterygota</taxon>
        <taxon>Coleoptera</taxon>
        <taxon>Polyphaga</taxon>
        <taxon>Cucujiformia</taxon>
        <taxon>Coccinelloidea</taxon>
        <taxon>Coccinellidae</taxon>
        <taxon>Epilachninae</taxon>
        <taxon>Epilachnini</taxon>
        <taxon>Henosepilachna</taxon>
    </lineage>
</organism>
<reference evidence="5 6" key="1">
    <citation type="submission" date="2023-03" db="EMBL/GenBank/DDBJ databases">
        <title>Genome insight into feeding habits of ladybird beetles.</title>
        <authorList>
            <person name="Li H.-S."/>
            <person name="Huang Y.-H."/>
            <person name="Pang H."/>
        </authorList>
    </citation>
    <scope>NUCLEOTIDE SEQUENCE [LARGE SCALE GENOMIC DNA]</scope>
    <source>
        <strain evidence="5">SYSU_2023b</strain>
        <tissue evidence="5">Whole body</tissue>
    </source>
</reference>
<evidence type="ECO:0000256" key="2">
    <source>
        <dbReference type="ARBA" id="ARBA00022723"/>
    </source>
</evidence>
<keyword evidence="2" id="KW-0479">Metal-binding</keyword>
<feature type="compositionally biased region" description="Basic and acidic residues" evidence="4">
    <location>
        <begin position="573"/>
        <end position="582"/>
    </location>
</feature>
<dbReference type="SUPFAM" id="SSF53187">
    <property type="entry name" value="Zn-dependent exopeptidases"/>
    <property type="match status" value="1"/>
</dbReference>
<name>A0AAW1UA52_9CUCU</name>
<keyword evidence="3" id="KW-0378">Hydrolase</keyword>
<feature type="compositionally biased region" description="Acidic residues" evidence="4">
    <location>
        <begin position="560"/>
        <end position="572"/>
    </location>
</feature>
<evidence type="ECO:0000256" key="1">
    <source>
        <dbReference type="ARBA" id="ARBA00022670"/>
    </source>
</evidence>
<dbReference type="AlphaFoldDB" id="A0AAW1UA52"/>
<evidence type="ECO:0008006" key="7">
    <source>
        <dbReference type="Google" id="ProtNLM"/>
    </source>
</evidence>
<accession>A0AAW1UA52</accession>
<keyword evidence="1" id="KW-0645">Protease</keyword>
<sequence length="896" mass="100253">MALVKPLTTIFQYIEDNQENFSERLKNAIAIQSVPTSEKNILDMINWTNNLLNSFEVQTELRNIYEDSYSGQTPVPPILLGNLERGYCPNKATVLIYGHLDVKDAQKDDGWKNEPFELFEDDGFLYGRGVLNKCPLAAWINALEAYHSSGIDFPVNIKFIFESLGTQSSPGLKEILLAEKDKFLAHVDYICISEGSWLQPEIPCLIKSTKGICCFLIEVESAVKNLDSDICGGMVQEAMTDLLFLLQSLVDEKGNLNISSTQLNTTISDDDLQIYETANFNLNNFLNSIGAHCPSQIGDKREILKHKLNLPTITIHDIKTSCIESTDSEIPGSVTAKVSIRTVHSQNAENVFESIQQYLQNVWSQKGSQNKMKVTLEKSLNGWYSDIDHDHIQVGVKALNYVYDVEPWFLNSGYHMPAVNILSDVFKRNIIVLPLGSGENYDINENFQCLNYYNSSKVLSAYLYEMGELPRLLSESSSSFTSCTSCPSVAEACVCGRFLEKVEPASGDTENCICSDGVCSPKSTSDLKEIIKDELKPDVLVYRTDREPIIEGVIVDEPIIEEEEEEISEEAESEKSFREEESKSRSPLLSKICECPPLISLESSPKAMVGEIISLTSNASVLSRDPTPVTEPEKPKKDIVPSVETLRCFCTPKMYRNLIRQKSITPEEQHELMKSMRSVGSEVTGISAGESLPDLKTTKTVTMGCVCPEKSADTVFEQSRQIERMLCPVKTTKKEETCTKGGKRKHHIIGPAPVEGDSEISLGPVSHCSCSSEELIVVTCCDCDTKKSNHDVAKKIPKEIPEAIPKETLEERVPQEMSKEIPDEIPREIPEEIPKEVPEDIHKEIPQEIPAEIPEEIPKEIIEDIPKEIPQEIPKEMPQEIPLEIQPTNNLEEEVD</sequence>
<comment type="caution">
    <text evidence="5">The sequence shown here is derived from an EMBL/GenBank/DDBJ whole genome shotgun (WGS) entry which is preliminary data.</text>
</comment>
<evidence type="ECO:0000256" key="4">
    <source>
        <dbReference type="SAM" id="MobiDB-lite"/>
    </source>
</evidence>